<dbReference type="PANTHER" id="PTHR31157">
    <property type="entry name" value="SCP DOMAIN-CONTAINING PROTEIN"/>
    <property type="match status" value="1"/>
</dbReference>
<evidence type="ECO:0000313" key="3">
    <source>
        <dbReference type="Proteomes" id="UP000007264"/>
    </source>
</evidence>
<dbReference type="RefSeq" id="XP_005644207.1">
    <property type="nucleotide sequence ID" value="XM_005644150.1"/>
</dbReference>
<dbReference type="Gene3D" id="3.40.33.10">
    <property type="entry name" value="CAP"/>
    <property type="match status" value="1"/>
</dbReference>
<dbReference type="KEGG" id="csl:COCSUDRAFT_58407"/>
<dbReference type="EMBL" id="AGSI01000018">
    <property type="protein sequence ID" value="EIE19663.1"/>
    <property type="molecule type" value="Genomic_DNA"/>
</dbReference>
<dbReference type="InterPro" id="IPR035940">
    <property type="entry name" value="CAP_sf"/>
</dbReference>
<gene>
    <name evidence="2" type="ORF">COCSUDRAFT_58407</name>
</gene>
<keyword evidence="3" id="KW-1185">Reference proteome</keyword>
<comment type="caution">
    <text evidence="2">The sequence shown here is derived from an EMBL/GenBank/DDBJ whole genome shotgun (WGS) entry which is preliminary data.</text>
</comment>
<dbReference type="GeneID" id="17037635"/>
<dbReference type="Proteomes" id="UP000007264">
    <property type="component" value="Unassembled WGS sequence"/>
</dbReference>
<protein>
    <recommendedName>
        <fullName evidence="4">SCP domain-containing protein</fullName>
    </recommendedName>
</protein>
<feature type="region of interest" description="Disordered" evidence="1">
    <location>
        <begin position="157"/>
        <end position="248"/>
    </location>
</feature>
<reference evidence="2 3" key="1">
    <citation type="journal article" date="2012" name="Genome Biol.">
        <title>The genome of the polar eukaryotic microalga coccomyxa subellipsoidea reveals traits of cold adaptation.</title>
        <authorList>
            <person name="Blanc G."/>
            <person name="Agarkova I."/>
            <person name="Grimwood J."/>
            <person name="Kuo A."/>
            <person name="Brueggeman A."/>
            <person name="Dunigan D."/>
            <person name="Gurnon J."/>
            <person name="Ladunga I."/>
            <person name="Lindquist E."/>
            <person name="Lucas S."/>
            <person name="Pangilinan J."/>
            <person name="Proschold T."/>
            <person name="Salamov A."/>
            <person name="Schmutz J."/>
            <person name="Weeks D."/>
            <person name="Yamada T."/>
            <person name="Claverie J.M."/>
            <person name="Grigoriev I."/>
            <person name="Van Etten J."/>
            <person name="Lomsadze A."/>
            <person name="Borodovsky M."/>
        </authorList>
    </citation>
    <scope>NUCLEOTIDE SEQUENCE [LARGE SCALE GENOMIC DNA]</scope>
    <source>
        <strain evidence="2 3">C-169</strain>
    </source>
</reference>
<evidence type="ECO:0000256" key="1">
    <source>
        <dbReference type="SAM" id="MobiDB-lite"/>
    </source>
</evidence>
<dbReference type="SUPFAM" id="SSF55797">
    <property type="entry name" value="PR-1-like"/>
    <property type="match status" value="1"/>
</dbReference>
<dbReference type="STRING" id="574566.I0YMP4"/>
<evidence type="ECO:0000313" key="2">
    <source>
        <dbReference type="EMBL" id="EIE19663.1"/>
    </source>
</evidence>
<feature type="compositionally biased region" description="Low complexity" evidence="1">
    <location>
        <begin position="190"/>
        <end position="248"/>
    </location>
</feature>
<sequence length="483" mass="47371">MDRTSLEDQIAACINSVRENPDAFACQYPCNYSSWRNDVISPPRGGLAASGTDAVKELQSAAYQHSLDMAKNNFFSHTGSDGSGLEDRAANANFYTFPLGENIAAGYISVRATGCGFDSVGTGAAFNMSTSYKVYFTQDFGCSRDDFNCQCPEVVSPATGQPAPVPPEPSCGQPPAPAAAAGQALGGAKVGVPTSSAKAPAPAPQTPTGSPRAPAPAPGASKVTGAAAAAAKTPASAPSTAPAAAPPVAAKRNVLQTGTTPAPSPSAGAARTGAAVPAPAPAAAAANAPTSAAAYSYAPQPAVASAGVETSPAQSPGAAAAEAPVAVLAAEYPAAAVTPAPNGSTAAGVAPASSPASGASRPLGLYATSMELPGTTGALAATNQPTAVIVASLGLFAGTLTTSDVSATSDAGASIAVSDVQPFPDEPATYMIEVLHPAGFTGTVTVSLPGLPALQPLTYSVVSRDLVVQSLGFSICPLSFGAH</sequence>
<proteinExistence type="predicted"/>
<organism evidence="2 3">
    <name type="scientific">Coccomyxa subellipsoidea (strain C-169)</name>
    <name type="common">Green microalga</name>
    <dbReference type="NCBI Taxonomy" id="574566"/>
    <lineage>
        <taxon>Eukaryota</taxon>
        <taxon>Viridiplantae</taxon>
        <taxon>Chlorophyta</taxon>
        <taxon>core chlorophytes</taxon>
        <taxon>Trebouxiophyceae</taxon>
        <taxon>Trebouxiophyceae incertae sedis</taxon>
        <taxon>Coccomyxaceae</taxon>
        <taxon>Coccomyxa</taxon>
        <taxon>Coccomyxa subellipsoidea</taxon>
    </lineage>
</organism>
<feature type="compositionally biased region" description="Pro residues" evidence="1">
    <location>
        <begin position="163"/>
        <end position="177"/>
    </location>
</feature>
<dbReference type="PANTHER" id="PTHR31157:SF1">
    <property type="entry name" value="SCP DOMAIN-CONTAINING PROTEIN"/>
    <property type="match status" value="1"/>
</dbReference>
<accession>I0YMP4</accession>
<name>I0YMP4_COCSC</name>
<dbReference type="AlphaFoldDB" id="I0YMP4"/>
<evidence type="ECO:0008006" key="4">
    <source>
        <dbReference type="Google" id="ProtNLM"/>
    </source>
</evidence>
<dbReference type="CDD" id="cd05379">
    <property type="entry name" value="CAP_bacterial"/>
    <property type="match status" value="1"/>
</dbReference>
<dbReference type="OrthoDB" id="568194at2759"/>